<evidence type="ECO:0000256" key="10">
    <source>
        <dbReference type="ARBA" id="ARBA00023204"/>
    </source>
</evidence>
<keyword evidence="10 11" id="KW-0234">DNA repair</keyword>
<evidence type="ECO:0000256" key="2">
    <source>
        <dbReference type="ARBA" id="ARBA00022741"/>
    </source>
</evidence>
<feature type="domain" description="RecA family profile 1" evidence="15">
    <location>
        <begin position="68"/>
        <end position="218"/>
    </location>
</feature>
<dbReference type="PROSITE" id="PS50162">
    <property type="entry name" value="RECA_2"/>
    <property type="match status" value="1"/>
</dbReference>
<evidence type="ECO:0000313" key="16">
    <source>
        <dbReference type="EMBL" id="GEP53797.1"/>
    </source>
</evidence>
<evidence type="ECO:0000256" key="5">
    <source>
        <dbReference type="ARBA" id="ARBA00022801"/>
    </source>
</evidence>
<dbReference type="GO" id="GO:0000725">
    <property type="term" value="P:recombinational repair"/>
    <property type="evidence" value="ECO:0007669"/>
    <property type="project" value="UniProtKB-UniRule"/>
</dbReference>
<organism evidence="16 17">
    <name type="scientific">Reyranella soli</name>
    <dbReference type="NCBI Taxonomy" id="1230389"/>
    <lineage>
        <taxon>Bacteria</taxon>
        <taxon>Pseudomonadati</taxon>
        <taxon>Pseudomonadota</taxon>
        <taxon>Alphaproteobacteria</taxon>
        <taxon>Hyphomicrobiales</taxon>
        <taxon>Reyranellaceae</taxon>
        <taxon>Reyranella</taxon>
    </lineage>
</organism>
<dbReference type="CDD" id="cd01121">
    <property type="entry name" value="RadA_SMS_N"/>
    <property type="match status" value="1"/>
</dbReference>
<protein>
    <recommendedName>
        <fullName evidence="11 12">DNA repair protein RadA</fullName>
    </recommendedName>
</protein>
<dbReference type="GO" id="GO:0005829">
    <property type="term" value="C:cytosol"/>
    <property type="evidence" value="ECO:0007669"/>
    <property type="project" value="TreeGrafter"/>
</dbReference>
<comment type="domain">
    <text evidence="11">The middle region has homology to RecA with ATPase motifs including the RadA KNRFG motif, while the C-terminus is homologous to Lon protease.</text>
</comment>
<keyword evidence="5" id="KW-0378">Hydrolase</keyword>
<comment type="caution">
    <text evidence="16">The sequence shown here is derived from an EMBL/GenBank/DDBJ whole genome shotgun (WGS) entry which is preliminary data.</text>
</comment>
<keyword evidence="9 11" id="KW-0238">DNA-binding</keyword>
<dbReference type="Proteomes" id="UP000321058">
    <property type="component" value="Unassembled WGS sequence"/>
</dbReference>
<dbReference type="InterPro" id="IPR020568">
    <property type="entry name" value="Ribosomal_Su5_D2-typ_SF"/>
</dbReference>
<gene>
    <name evidence="11 16" type="primary">radA</name>
    <name evidence="16" type="ORF">RSO01_09630</name>
</gene>
<dbReference type="InterPro" id="IPR004504">
    <property type="entry name" value="DNA_repair_RadA"/>
</dbReference>
<name>A0A512N486_9HYPH</name>
<dbReference type="Gene3D" id="3.30.230.10">
    <property type="match status" value="1"/>
</dbReference>
<reference evidence="16 17" key="1">
    <citation type="submission" date="2019-07" db="EMBL/GenBank/DDBJ databases">
        <title>Whole genome shotgun sequence of Reyranella soli NBRC 108950.</title>
        <authorList>
            <person name="Hosoyama A."/>
            <person name="Uohara A."/>
            <person name="Ohji S."/>
            <person name="Ichikawa N."/>
        </authorList>
    </citation>
    <scope>NUCLEOTIDE SEQUENCE [LARGE SCALE GENOMIC DNA]</scope>
    <source>
        <strain evidence="16 17">NBRC 108950</strain>
    </source>
</reference>
<evidence type="ECO:0000256" key="3">
    <source>
        <dbReference type="ARBA" id="ARBA00022763"/>
    </source>
</evidence>
<feature type="region of interest" description="Lon-protease-like" evidence="11">
    <location>
        <begin position="354"/>
        <end position="478"/>
    </location>
</feature>
<comment type="function">
    <text evidence="11">Plays a role in repairing double-strand DNA breaks, probably involving stabilizing or processing branched DNA or blocked replication forks.</text>
</comment>
<feature type="binding site" evidence="11">
    <location>
        <begin position="97"/>
        <end position="104"/>
    </location>
    <ligand>
        <name>ATP</name>
        <dbReference type="ChEBI" id="CHEBI:30616"/>
    </ligand>
</feature>
<evidence type="ECO:0000256" key="13">
    <source>
        <dbReference type="RuleBase" id="RU003555"/>
    </source>
</evidence>
<dbReference type="FunFam" id="3.40.50.300:FF:000050">
    <property type="entry name" value="DNA repair protein RadA"/>
    <property type="match status" value="1"/>
</dbReference>
<dbReference type="HAMAP" id="MF_01498">
    <property type="entry name" value="RadA_bact"/>
    <property type="match status" value="1"/>
</dbReference>
<keyword evidence="17" id="KW-1185">Reference proteome</keyword>
<dbReference type="PRINTS" id="PR01874">
    <property type="entry name" value="DNAREPAIRADA"/>
</dbReference>
<keyword evidence="4 13" id="KW-0863">Zinc-finger</keyword>
<keyword evidence="8 11" id="KW-0346">Stress response</keyword>
<dbReference type="SUPFAM" id="SSF52540">
    <property type="entry name" value="P-loop containing nucleoside triphosphate hydrolases"/>
    <property type="match status" value="1"/>
</dbReference>
<dbReference type="EMBL" id="BKAJ01000018">
    <property type="protein sequence ID" value="GEP53797.1"/>
    <property type="molecule type" value="Genomic_DNA"/>
</dbReference>
<dbReference type="RefSeq" id="WP_147146780.1">
    <property type="nucleotide sequence ID" value="NZ_BKAJ01000018.1"/>
</dbReference>
<dbReference type="Pfam" id="PF18073">
    <property type="entry name" value="Zn_ribbon_LapB"/>
    <property type="match status" value="1"/>
</dbReference>
<feature type="compositionally biased region" description="Basic and acidic residues" evidence="14">
    <location>
        <begin position="469"/>
        <end position="478"/>
    </location>
</feature>
<keyword evidence="2 11" id="KW-0547">Nucleotide-binding</keyword>
<dbReference type="PANTHER" id="PTHR32472:SF10">
    <property type="entry name" value="DNA REPAIR PROTEIN RADA-LIKE PROTEIN"/>
    <property type="match status" value="1"/>
</dbReference>
<dbReference type="NCBIfam" id="TIGR00416">
    <property type="entry name" value="sms"/>
    <property type="match status" value="1"/>
</dbReference>
<dbReference type="GO" id="GO:0005524">
    <property type="term" value="F:ATP binding"/>
    <property type="evidence" value="ECO:0007669"/>
    <property type="project" value="UniProtKB-UniRule"/>
</dbReference>
<sequence length="478" mass="50445">MARPLKRFVCQSCGAVANKWSGRCESCGEWNTIVEETAPAPGPAGGGLARAGKGRLLEFAGLRGSTPQPERYRSGISEFDRVCGGGLVVGSALLIGGDPGIGKSTLLLQVAAALARQHTACAYISGEEALDQVRLRGERLGLGDAPVQLTAATSVRDIVATLERPDAPKVAVIDSIQTMWLDTIDSTPGTVSQVRGSAQALVELAKRRGIAVLLVGHVTKDGAIAGPRVLEHMVDTVLYFEGERGHHFRILRTVKNRFGPTDEIGVFEMSDRGLSDVANPSALFLGERRGHVSGTCVFAGIEGTRPLLTEIQALVAPSSFATPRHAVVGWDSNRLAMVLAVLEARCGVVVGANDVYLNVAGGLRIGEPAADLAVAAAVVSSLADEAVPTDMVVFGEIGLGGEVRPVSQREARLREAAKLGFRSALVPRGRAGTGPAPRTEGIAIDEIEHLSDLVARFQPADRPMKRSRRESPSDRGRD</sequence>
<dbReference type="InterPro" id="IPR041166">
    <property type="entry name" value="Rubredoxin_2"/>
</dbReference>
<dbReference type="InterPro" id="IPR003593">
    <property type="entry name" value="AAA+_ATPase"/>
</dbReference>
<evidence type="ECO:0000256" key="14">
    <source>
        <dbReference type="SAM" id="MobiDB-lite"/>
    </source>
</evidence>
<comment type="similarity">
    <text evidence="11 13">Belongs to the RecA family. RadA subfamily.</text>
</comment>
<evidence type="ECO:0000256" key="7">
    <source>
        <dbReference type="ARBA" id="ARBA00022840"/>
    </source>
</evidence>
<dbReference type="SMART" id="SM00382">
    <property type="entry name" value="AAA"/>
    <property type="match status" value="1"/>
</dbReference>
<dbReference type="GO" id="GO:0003684">
    <property type="term" value="F:damaged DNA binding"/>
    <property type="evidence" value="ECO:0007669"/>
    <property type="project" value="InterPro"/>
</dbReference>
<evidence type="ECO:0000256" key="1">
    <source>
        <dbReference type="ARBA" id="ARBA00022723"/>
    </source>
</evidence>
<dbReference type="AlphaFoldDB" id="A0A512N486"/>
<dbReference type="OrthoDB" id="9803906at2"/>
<dbReference type="InterPro" id="IPR027417">
    <property type="entry name" value="P-loop_NTPase"/>
</dbReference>
<evidence type="ECO:0000313" key="17">
    <source>
        <dbReference type="Proteomes" id="UP000321058"/>
    </source>
</evidence>
<keyword evidence="6 13" id="KW-0862">Zinc</keyword>
<evidence type="ECO:0000256" key="9">
    <source>
        <dbReference type="ARBA" id="ARBA00023125"/>
    </source>
</evidence>
<keyword evidence="7 11" id="KW-0067">ATP-binding</keyword>
<dbReference type="Pfam" id="PF13481">
    <property type="entry name" value="AAA_25"/>
    <property type="match status" value="1"/>
</dbReference>
<dbReference type="SUPFAM" id="SSF54211">
    <property type="entry name" value="Ribosomal protein S5 domain 2-like"/>
    <property type="match status" value="1"/>
</dbReference>
<dbReference type="GO" id="GO:0008270">
    <property type="term" value="F:zinc ion binding"/>
    <property type="evidence" value="ECO:0007669"/>
    <property type="project" value="UniProtKB-KW"/>
</dbReference>
<dbReference type="InterPro" id="IPR014721">
    <property type="entry name" value="Ribsml_uS5_D2-typ_fold_subgr"/>
</dbReference>
<dbReference type="InterPro" id="IPR020588">
    <property type="entry name" value="RecA_ATP-bd"/>
</dbReference>
<dbReference type="Gene3D" id="3.40.50.300">
    <property type="entry name" value="P-loop containing nucleotide triphosphate hydrolases"/>
    <property type="match status" value="1"/>
</dbReference>
<evidence type="ECO:0000259" key="15">
    <source>
        <dbReference type="PROSITE" id="PS50162"/>
    </source>
</evidence>
<accession>A0A512N486</accession>
<evidence type="ECO:0000256" key="8">
    <source>
        <dbReference type="ARBA" id="ARBA00023016"/>
    </source>
</evidence>
<dbReference type="GO" id="GO:0140664">
    <property type="term" value="F:ATP-dependent DNA damage sensor activity"/>
    <property type="evidence" value="ECO:0007669"/>
    <property type="project" value="InterPro"/>
</dbReference>
<keyword evidence="1 11" id="KW-0479">Metal-binding</keyword>
<feature type="short sequence motif" description="RadA KNRFG motif" evidence="11">
    <location>
        <begin position="255"/>
        <end position="259"/>
    </location>
</feature>
<evidence type="ECO:0000256" key="6">
    <source>
        <dbReference type="ARBA" id="ARBA00022833"/>
    </source>
</evidence>
<dbReference type="Pfam" id="PF13541">
    <property type="entry name" value="ChlI"/>
    <property type="match status" value="1"/>
</dbReference>
<proteinExistence type="inferred from homology"/>
<evidence type="ECO:0000256" key="11">
    <source>
        <dbReference type="HAMAP-Rule" id="MF_01498"/>
    </source>
</evidence>
<evidence type="ECO:0000256" key="12">
    <source>
        <dbReference type="NCBIfam" id="TIGR00416"/>
    </source>
</evidence>
<feature type="region of interest" description="Disordered" evidence="14">
    <location>
        <begin position="455"/>
        <end position="478"/>
    </location>
</feature>
<dbReference type="GO" id="GO:0016787">
    <property type="term" value="F:hydrolase activity"/>
    <property type="evidence" value="ECO:0007669"/>
    <property type="project" value="UniProtKB-KW"/>
</dbReference>
<dbReference type="PANTHER" id="PTHR32472">
    <property type="entry name" value="DNA REPAIR PROTEIN RADA"/>
    <property type="match status" value="1"/>
</dbReference>
<evidence type="ECO:0000256" key="4">
    <source>
        <dbReference type="ARBA" id="ARBA00022771"/>
    </source>
</evidence>
<keyword evidence="3 11" id="KW-0227">DNA damage</keyword>
<comment type="function">
    <text evidence="13">DNA-dependent ATPase involved in processing of recombination intermediates, plays a role in repairing DNA breaks. Stimulates the branch migration of RecA-mediated strand transfer reactions, allowing the 3' invading strand to extend heteroduplex DNA faster. Binds ssDNA in the presence of ADP but not other nucleotides, has ATPase activity that is stimulated by ssDNA and various branched DNA structures, but inhibited by SSB. Does not have RecA's homology-searching function.</text>
</comment>